<reference evidence="1 3" key="2">
    <citation type="submission" date="2018-10" db="EMBL/GenBank/DDBJ databases">
        <title>Whole Genome of Vibrio owensii strain 170502, isolated from Acute Hepatopancreatic Necrosis Disease (AHPND) shrimp.</title>
        <authorList>
            <person name="Yan M."/>
            <person name="Wang X."/>
            <person name="Wang Y."/>
        </authorList>
    </citation>
    <scope>NUCLEOTIDE SEQUENCE [LARGE SCALE GENOMIC DNA]</scope>
    <source>
        <strain evidence="1 3">1700302</strain>
    </source>
</reference>
<evidence type="ECO:0000313" key="1">
    <source>
        <dbReference type="EMBL" id="AYO16845.1"/>
    </source>
</evidence>
<evidence type="ECO:0000313" key="3">
    <source>
        <dbReference type="Proteomes" id="UP000272136"/>
    </source>
</evidence>
<reference evidence="2" key="3">
    <citation type="submission" date="2019-11" db="EMBL/GenBank/DDBJ databases">
        <title>Complete genome sequence of Vibrio owensii SH-14 isolated from shrimp with acute hepatopancreatic necrosis diease.</title>
        <authorList>
            <person name="Liang X."/>
            <person name="Wang Y."/>
        </authorList>
    </citation>
    <scope>NUCLEOTIDE SEQUENCE</scope>
    <source>
        <strain evidence="2">SH14</strain>
    </source>
</reference>
<accession>A0AAP9GFK8</accession>
<proteinExistence type="predicted"/>
<organism evidence="2 4">
    <name type="scientific">Vibrio owensii</name>
    <dbReference type="NCBI Taxonomy" id="696485"/>
    <lineage>
        <taxon>Bacteria</taxon>
        <taxon>Pseudomonadati</taxon>
        <taxon>Pseudomonadota</taxon>
        <taxon>Gammaproteobacteria</taxon>
        <taxon>Vibrionales</taxon>
        <taxon>Vibrionaceae</taxon>
        <taxon>Vibrio</taxon>
    </lineage>
</organism>
<gene>
    <name evidence="2" type="ORF">APZ19_17905</name>
    <name evidence="1" type="ORF">D0812_20850</name>
</gene>
<dbReference type="Proteomes" id="UP000390336">
    <property type="component" value="Chromosome 2"/>
</dbReference>
<evidence type="ECO:0000313" key="4">
    <source>
        <dbReference type="Proteomes" id="UP000390336"/>
    </source>
</evidence>
<dbReference type="EMBL" id="CP045860">
    <property type="protein sequence ID" value="QGH49010.1"/>
    <property type="molecule type" value="Genomic_DNA"/>
</dbReference>
<reference evidence="2 4" key="1">
    <citation type="journal article" date="2015" name="Genome Announc.">
        <title>Draft Genome Sequence of Vibrio owensii Strain SH-14, Which Causes Shrimp Acute Hepatopancreatic Necrosis Disease.</title>
        <authorList>
            <person name="Liu L."/>
            <person name="Xiao J."/>
            <person name="Xia X."/>
            <person name="Pan Y."/>
            <person name="Yan S."/>
            <person name="Wang Y."/>
        </authorList>
    </citation>
    <scope>NUCLEOTIDE SEQUENCE [LARGE SCALE GENOMIC DNA]</scope>
    <source>
        <strain evidence="2 4">SH14</strain>
    </source>
</reference>
<evidence type="ECO:0000313" key="2">
    <source>
        <dbReference type="EMBL" id="QGH49010.1"/>
    </source>
</evidence>
<dbReference type="Proteomes" id="UP000272136">
    <property type="component" value="Chromosome 2"/>
</dbReference>
<dbReference type="AlphaFoldDB" id="A0AAP9GFK8"/>
<keyword evidence="3" id="KW-1185">Reference proteome</keyword>
<sequence length="32" mass="4144">MLIYRKFKIYLNREIYRLTQLKWNQTLKNINK</sequence>
<name>A0AAP9GFK8_9VIBR</name>
<protein>
    <submittedName>
        <fullName evidence="2">Uncharacterized protein</fullName>
    </submittedName>
</protein>
<dbReference type="EMBL" id="CP033138">
    <property type="protein sequence ID" value="AYO16845.1"/>
    <property type="molecule type" value="Genomic_DNA"/>
</dbReference>